<evidence type="ECO:0000256" key="1">
    <source>
        <dbReference type="ARBA" id="ARBA00004479"/>
    </source>
</evidence>
<name>A0A835CT49_APHGI</name>
<dbReference type="CDD" id="cd02962">
    <property type="entry name" value="TMX2"/>
    <property type="match status" value="1"/>
</dbReference>
<dbReference type="GO" id="GO:0005737">
    <property type="term" value="C:cytoplasm"/>
    <property type="evidence" value="ECO:0007669"/>
    <property type="project" value="TreeGrafter"/>
</dbReference>
<dbReference type="PANTHER" id="PTHR45663:SF11">
    <property type="entry name" value="GEO12009P1"/>
    <property type="match status" value="1"/>
</dbReference>
<dbReference type="InterPro" id="IPR036249">
    <property type="entry name" value="Thioredoxin-like_sf"/>
</dbReference>
<dbReference type="Gene3D" id="3.40.30.10">
    <property type="entry name" value="Glutaredoxin"/>
    <property type="match status" value="1"/>
</dbReference>
<dbReference type="PROSITE" id="PS51352">
    <property type="entry name" value="THIOREDOXIN_2"/>
    <property type="match status" value="1"/>
</dbReference>
<dbReference type="GO" id="GO:0016020">
    <property type="term" value="C:membrane"/>
    <property type="evidence" value="ECO:0007669"/>
    <property type="project" value="UniProtKB-SubCell"/>
</dbReference>
<feature type="domain" description="Thioredoxin" evidence="3">
    <location>
        <begin position="108"/>
        <end position="238"/>
    </location>
</feature>
<evidence type="ECO:0000313" key="5">
    <source>
        <dbReference type="Proteomes" id="UP000639338"/>
    </source>
</evidence>
<comment type="caution">
    <text evidence="4">The sequence shown here is derived from an EMBL/GenBank/DDBJ whole genome shotgun (WGS) entry which is preliminary data.</text>
</comment>
<proteinExistence type="predicted"/>
<dbReference type="Proteomes" id="UP000639338">
    <property type="component" value="Unassembled WGS sequence"/>
</dbReference>
<dbReference type="SUPFAM" id="SSF52833">
    <property type="entry name" value="Thioredoxin-like"/>
    <property type="match status" value="1"/>
</dbReference>
<evidence type="ECO:0000256" key="2">
    <source>
        <dbReference type="SAM" id="Phobius"/>
    </source>
</evidence>
<feature type="transmembrane region" description="Helical" evidence="2">
    <location>
        <begin position="89"/>
        <end position="114"/>
    </location>
</feature>
<evidence type="ECO:0000259" key="3">
    <source>
        <dbReference type="PROSITE" id="PS51352"/>
    </source>
</evidence>
<keyword evidence="2" id="KW-1133">Transmembrane helix</keyword>
<reference evidence="4 5" key="1">
    <citation type="submission" date="2020-08" db="EMBL/GenBank/DDBJ databases">
        <title>Aphidius gifuensis genome sequencing and assembly.</title>
        <authorList>
            <person name="Du Z."/>
        </authorList>
    </citation>
    <scope>NUCLEOTIDE SEQUENCE [LARGE SCALE GENOMIC DNA]</scope>
    <source>
        <strain evidence="4">YNYX2018</strain>
        <tissue evidence="4">Adults</tissue>
    </source>
</reference>
<dbReference type="InterPro" id="IPR037463">
    <property type="entry name" value="TMX2_thioredoxin_dom"/>
</dbReference>
<gene>
    <name evidence="4" type="ORF">HCN44_004141</name>
</gene>
<keyword evidence="2" id="KW-0812">Transmembrane</keyword>
<dbReference type="PANTHER" id="PTHR45663">
    <property type="entry name" value="GEO12009P1"/>
    <property type="match status" value="1"/>
</dbReference>
<dbReference type="Pfam" id="PF00085">
    <property type="entry name" value="Thioredoxin"/>
    <property type="match status" value="1"/>
</dbReference>
<feature type="transmembrane region" description="Helical" evidence="2">
    <location>
        <begin position="12"/>
        <end position="33"/>
    </location>
</feature>
<dbReference type="EMBL" id="JACMRX010000002">
    <property type="protein sequence ID" value="KAF7994669.1"/>
    <property type="molecule type" value="Genomic_DNA"/>
</dbReference>
<sequence>MSIKKDLRLLIKPYYLINIFLSVSYIIGKKISWVCLNIFAKRDCELDGKETEILFFLMIVIMIRTRKAGSITMINYLSASFLYTKLTNIILWFYADIRLGILFGILVILCGLLLPEPTYQGPENITYIHGERGLKDELQRDTKVTWLIAFYTAWSPPCVTLAPVFSQISAEYALDNFKFGKIDVGRHPDAAAKYQINDASTSRQLPTLILFQNGKEVERRPYGDSKGKLVKFLFSLDNIKAAFDLNTVYKTCKENPLTKKDKKAKKTE</sequence>
<keyword evidence="2" id="KW-0472">Membrane</keyword>
<dbReference type="OrthoDB" id="20229at2759"/>
<evidence type="ECO:0000313" key="4">
    <source>
        <dbReference type="EMBL" id="KAF7994669.1"/>
    </source>
</evidence>
<keyword evidence="5" id="KW-1185">Reference proteome</keyword>
<comment type="subcellular location">
    <subcellularLocation>
        <location evidence="1">Membrane</location>
        <topology evidence="1">Single-pass type I membrane protein</topology>
    </subcellularLocation>
</comment>
<dbReference type="GO" id="GO:0015035">
    <property type="term" value="F:protein-disulfide reductase activity"/>
    <property type="evidence" value="ECO:0007669"/>
    <property type="project" value="TreeGrafter"/>
</dbReference>
<dbReference type="AlphaFoldDB" id="A0A835CT49"/>
<protein>
    <recommendedName>
        <fullName evidence="3">Thioredoxin domain-containing protein</fullName>
    </recommendedName>
</protein>
<dbReference type="InterPro" id="IPR013766">
    <property type="entry name" value="Thioredoxin_domain"/>
</dbReference>
<accession>A0A835CT49</accession>
<organism evidence="4 5">
    <name type="scientific">Aphidius gifuensis</name>
    <name type="common">Parasitoid wasp</name>
    <dbReference type="NCBI Taxonomy" id="684658"/>
    <lineage>
        <taxon>Eukaryota</taxon>
        <taxon>Metazoa</taxon>
        <taxon>Ecdysozoa</taxon>
        <taxon>Arthropoda</taxon>
        <taxon>Hexapoda</taxon>
        <taxon>Insecta</taxon>
        <taxon>Pterygota</taxon>
        <taxon>Neoptera</taxon>
        <taxon>Endopterygota</taxon>
        <taxon>Hymenoptera</taxon>
        <taxon>Apocrita</taxon>
        <taxon>Ichneumonoidea</taxon>
        <taxon>Braconidae</taxon>
        <taxon>Aphidiinae</taxon>
        <taxon>Aphidius</taxon>
    </lineage>
</organism>